<dbReference type="Pfam" id="PF05709">
    <property type="entry name" value="Sipho_tail"/>
    <property type="match status" value="1"/>
</dbReference>
<feature type="domain" description="Siphovirus-type tail component RIFT-related" evidence="1">
    <location>
        <begin position="22"/>
        <end position="125"/>
    </location>
</feature>
<accession>A0A1B2LR17</accession>
<dbReference type="Gene3D" id="2.60.120.860">
    <property type="match status" value="1"/>
</dbReference>
<geneLocation type="plasmid" evidence="2">
    <name>pLM-C-273</name>
</geneLocation>
<organism evidence="2">
    <name type="scientific">Listeria monocytogenes</name>
    <dbReference type="NCBI Taxonomy" id="1639"/>
    <lineage>
        <taxon>Bacteria</taxon>
        <taxon>Bacillati</taxon>
        <taxon>Bacillota</taxon>
        <taxon>Bacilli</taxon>
        <taxon>Bacillales</taxon>
        <taxon>Listeriaceae</taxon>
        <taxon>Listeria</taxon>
    </lineage>
</organism>
<protein>
    <recommendedName>
        <fullName evidence="1">Siphovirus-type tail component RIFT-related domain-containing protein</fullName>
    </recommendedName>
</protein>
<dbReference type="InterPro" id="IPR006520">
    <property type="entry name" value="Dit_BPSPP_N"/>
</dbReference>
<dbReference type="EMBL" id="KX467251">
    <property type="protein sequence ID" value="AOA49288.1"/>
    <property type="molecule type" value="Genomic_DNA"/>
</dbReference>
<dbReference type="InterPro" id="IPR008841">
    <property type="entry name" value="Siphovirus-type_tail_N"/>
</dbReference>
<dbReference type="Gene3D" id="2.40.30.200">
    <property type="match status" value="1"/>
</dbReference>
<reference evidence="2" key="1">
    <citation type="submission" date="2016-06" db="EMBL/GenBank/DDBJ databases">
        <title>Sequence of Listeria monocytogenes plasmid pLM-C-273 carrying genes related to stress resistance.</title>
        <authorList>
            <person name="Liang L."/>
            <person name="Gnaneshan S."/>
            <person name="Garduno R.A."/>
            <person name="Mallo G.V."/>
        </authorList>
    </citation>
    <scope>NUCLEOTIDE SEQUENCE</scope>
    <source>
        <strain evidence="2">LM-C-273</strain>
        <plasmid evidence="2">pLM-C-273</plasmid>
    </source>
</reference>
<gene>
    <name evidence="2" type="ORF">pLM-C-273_00087</name>
</gene>
<proteinExistence type="predicted"/>
<evidence type="ECO:0000259" key="1">
    <source>
        <dbReference type="Pfam" id="PF05709"/>
    </source>
</evidence>
<keyword evidence="2" id="KW-0614">Plasmid</keyword>
<evidence type="ECO:0000313" key="2">
    <source>
        <dbReference type="EMBL" id="AOA49288.1"/>
    </source>
</evidence>
<dbReference type="RefSeq" id="WP_070213491.1">
    <property type="nucleotide sequence ID" value="NZ_CP090054.1"/>
</dbReference>
<name>A0A1B2LR17_LISMN</name>
<dbReference type="NCBIfam" id="TIGR01633">
    <property type="entry name" value="phi3626_gp14_N"/>
    <property type="match status" value="1"/>
</dbReference>
<dbReference type="AlphaFoldDB" id="A0A1B2LR17"/>
<sequence length="522" mass="58582">MSLGFTYKGIHSFDKHVEIIDIKPPLFPQNEGNTESVSGRIGAFYFGPNVGQRGIQLEIQIVGDNLKELSERATSVADWLMQVDAEERSLVIDDAPEKTYYGRFEGSTDLDRLLYNGRATLNFVCSDPYIYYEQEEFELTSESNKLPVRGSQPTSPVIGAVIKQDVTYIAVSNKEDYLYIGEGVDPDSGETPVKPSEIILNDPMNVLATWTPMQQSDLTFQLDANNGIIDGSFTSTANVFRASDYGVGAQWHGPMSKVVLPQAQDNWRVRMRLQNIASAQKQQGKLEVYLVDEKGAKIATFQIKDNAANTEVNIVKISIGDQNVANYPEKDLFNEAGKVTKTYKTVSTRKKVNGKYKTVTEKVQTGAYNEYRDFYGYFILTKIGNQFTAEIIKLDSNIKPVWTKKKVFVDTANKYTKKLAQLNIYAAASGIHDPNRDLFFTDTLVEKLNIVANTAPQVIAHASDELMFDFETETIYKNGIPFMQNLAIGSHFFKLFGGTTEILNVSPFEAADWTVYVRPRTF</sequence>